<dbReference type="OrthoDB" id="9813903at2"/>
<dbReference type="InterPro" id="IPR035919">
    <property type="entry name" value="EAL_sf"/>
</dbReference>
<evidence type="ECO:0000259" key="2">
    <source>
        <dbReference type="PROSITE" id="PS50887"/>
    </source>
</evidence>
<evidence type="ECO:0000313" key="3">
    <source>
        <dbReference type="EMBL" id="SHN41070.1"/>
    </source>
</evidence>
<dbReference type="Proteomes" id="UP000184339">
    <property type="component" value="Unassembled WGS sequence"/>
</dbReference>
<dbReference type="Gene3D" id="3.20.20.450">
    <property type="entry name" value="EAL domain"/>
    <property type="match status" value="1"/>
</dbReference>
<evidence type="ECO:0000259" key="1">
    <source>
        <dbReference type="PROSITE" id="PS50883"/>
    </source>
</evidence>
<dbReference type="CDD" id="cd01948">
    <property type="entry name" value="EAL"/>
    <property type="match status" value="1"/>
</dbReference>
<dbReference type="Gene3D" id="3.30.70.270">
    <property type="match status" value="1"/>
</dbReference>
<dbReference type="Pfam" id="PF00990">
    <property type="entry name" value="GGDEF"/>
    <property type="match status" value="1"/>
</dbReference>
<dbReference type="NCBIfam" id="TIGR00254">
    <property type="entry name" value="GGDEF"/>
    <property type="match status" value="1"/>
</dbReference>
<organism evidence="3 4">
    <name type="scientific">Duganella sacchari</name>
    <dbReference type="NCBI Taxonomy" id="551987"/>
    <lineage>
        <taxon>Bacteria</taxon>
        <taxon>Pseudomonadati</taxon>
        <taxon>Pseudomonadota</taxon>
        <taxon>Betaproteobacteria</taxon>
        <taxon>Burkholderiales</taxon>
        <taxon>Oxalobacteraceae</taxon>
        <taxon>Telluria group</taxon>
        <taxon>Duganella</taxon>
    </lineage>
</organism>
<dbReference type="GO" id="GO:0003824">
    <property type="term" value="F:catalytic activity"/>
    <property type="evidence" value="ECO:0007669"/>
    <property type="project" value="UniProtKB-ARBA"/>
</dbReference>
<dbReference type="SMART" id="SM00267">
    <property type="entry name" value="GGDEF"/>
    <property type="match status" value="1"/>
</dbReference>
<dbReference type="InterPro" id="IPR000160">
    <property type="entry name" value="GGDEF_dom"/>
</dbReference>
<keyword evidence="4" id="KW-1185">Reference proteome</keyword>
<protein>
    <submittedName>
        <fullName evidence="3">Diguanylate cyclase (GGDEF) domain-containing protein</fullName>
    </submittedName>
</protein>
<dbReference type="SMART" id="SM00052">
    <property type="entry name" value="EAL"/>
    <property type="match status" value="1"/>
</dbReference>
<dbReference type="Pfam" id="PF00563">
    <property type="entry name" value="EAL"/>
    <property type="match status" value="1"/>
</dbReference>
<dbReference type="InterPro" id="IPR043128">
    <property type="entry name" value="Rev_trsase/Diguanyl_cyclase"/>
</dbReference>
<evidence type="ECO:0000313" key="4">
    <source>
        <dbReference type="Proteomes" id="UP000184339"/>
    </source>
</evidence>
<feature type="domain" description="GGDEF" evidence="2">
    <location>
        <begin position="83"/>
        <end position="216"/>
    </location>
</feature>
<dbReference type="AlphaFoldDB" id="A0A1M7R6D9"/>
<dbReference type="CDD" id="cd01949">
    <property type="entry name" value="GGDEF"/>
    <property type="match status" value="1"/>
</dbReference>
<reference evidence="4" key="1">
    <citation type="submission" date="2016-11" db="EMBL/GenBank/DDBJ databases">
        <authorList>
            <person name="Varghese N."/>
            <person name="Submissions S."/>
        </authorList>
    </citation>
    <scope>NUCLEOTIDE SEQUENCE [LARGE SCALE GENOMIC DNA]</scope>
    <source>
        <strain evidence="4">Sac-22</strain>
    </source>
</reference>
<accession>A0A1M7R6D9</accession>
<proteinExistence type="predicted"/>
<sequence length="483" mass="53390">MNSLWPVMAGMAPCLLALYYGQWQARGLRARCVQLQAALAAQRDTEMRLDFIAHHDSLTGLPNRLQLQLQLEHGIAYARRHDSLLAVLFVDIDYFKTINDTLGHDAGDQVLVQFAQRLRQCVREVDTVARQGGDEFIVLLTELHNGADAQQVAEKIMRTIAEPFTINDAPLEVAASIGVAVYPDDDEDIEALIEKADLAMYAAKQRGNGASQRFLPSMQAKAYSRLILEAALRHALEHNEFILTYQPRLDLKAQQITGVKALLRWQHPELGVVMPLDFLPVLEQSALILPVGAWVMSTAVAQVRRWQEQGHALTVAVHLSARQFFNKDIVQALASILDKAGVAGSCIELEIAEAMLIDKSQHVEDILQQFNRLGVRIAISDFGTGYASLGYLRRFSVDVVKIDKTFVDDLSRDEAMVRSIIEAAHAQNMQVIAAGVETGAQLAQLSAMGCDEVFGFYISAAVSPEELEALLAVRQQRVALLTS</sequence>
<dbReference type="SUPFAM" id="SSF141868">
    <property type="entry name" value="EAL domain-like"/>
    <property type="match status" value="1"/>
</dbReference>
<dbReference type="InterPro" id="IPR001633">
    <property type="entry name" value="EAL_dom"/>
</dbReference>
<dbReference type="EMBL" id="FRCX01000011">
    <property type="protein sequence ID" value="SHN41070.1"/>
    <property type="molecule type" value="Genomic_DNA"/>
</dbReference>
<name>A0A1M7R6D9_9BURK</name>
<dbReference type="PROSITE" id="PS50883">
    <property type="entry name" value="EAL"/>
    <property type="match status" value="1"/>
</dbReference>
<dbReference type="PANTHER" id="PTHR44757:SF2">
    <property type="entry name" value="BIOFILM ARCHITECTURE MAINTENANCE PROTEIN MBAA"/>
    <property type="match status" value="1"/>
</dbReference>
<dbReference type="STRING" id="551987.SAMN05192549_111161"/>
<dbReference type="PANTHER" id="PTHR44757">
    <property type="entry name" value="DIGUANYLATE CYCLASE DGCP"/>
    <property type="match status" value="1"/>
</dbReference>
<gene>
    <name evidence="3" type="ORF">SAMN05192549_111161</name>
</gene>
<dbReference type="InterPro" id="IPR029787">
    <property type="entry name" value="Nucleotide_cyclase"/>
</dbReference>
<dbReference type="InterPro" id="IPR052155">
    <property type="entry name" value="Biofilm_reg_signaling"/>
</dbReference>
<feature type="domain" description="EAL" evidence="1">
    <location>
        <begin position="225"/>
        <end position="475"/>
    </location>
</feature>
<dbReference type="PROSITE" id="PS50887">
    <property type="entry name" value="GGDEF"/>
    <property type="match status" value="1"/>
</dbReference>
<dbReference type="FunFam" id="3.30.70.270:FF:000001">
    <property type="entry name" value="Diguanylate cyclase domain protein"/>
    <property type="match status" value="1"/>
</dbReference>
<dbReference type="SUPFAM" id="SSF55073">
    <property type="entry name" value="Nucleotide cyclase"/>
    <property type="match status" value="1"/>
</dbReference>
<dbReference type="RefSeq" id="WP_072787839.1">
    <property type="nucleotide sequence ID" value="NZ_FRCX01000011.1"/>
</dbReference>